<protein>
    <recommendedName>
        <fullName evidence="9">Amino acid permease/ SLC12A domain-containing protein</fullName>
    </recommendedName>
</protein>
<feature type="domain" description="Amino acid permease/ SLC12A" evidence="9">
    <location>
        <begin position="20"/>
        <end position="56"/>
    </location>
</feature>
<comment type="subcellular location">
    <subcellularLocation>
        <location evidence="1">Cell membrane</location>
        <topology evidence="1">Multi-pass membrane protein</topology>
    </subcellularLocation>
</comment>
<dbReference type="Pfam" id="PF00324">
    <property type="entry name" value="AA_permease"/>
    <property type="match status" value="1"/>
</dbReference>
<sequence>MAKNVVSKKLRRSMTPLQMEMIGIGGSIGVGLFMGSTSTIRWTGPSVVLAYLFNIVAKVN</sequence>
<evidence type="ECO:0000256" key="5">
    <source>
        <dbReference type="ARBA" id="ARBA00022970"/>
    </source>
</evidence>
<dbReference type="InterPro" id="IPR004841">
    <property type="entry name" value="AA-permease/SLC12A_dom"/>
</dbReference>
<evidence type="ECO:0000256" key="3">
    <source>
        <dbReference type="ARBA" id="ARBA00022475"/>
    </source>
</evidence>
<evidence type="ECO:0000313" key="11">
    <source>
        <dbReference type="Proteomes" id="UP000006035"/>
    </source>
</evidence>
<proteinExistence type="predicted"/>
<evidence type="ECO:0000256" key="4">
    <source>
        <dbReference type="ARBA" id="ARBA00022692"/>
    </source>
</evidence>
<evidence type="ECO:0000256" key="1">
    <source>
        <dbReference type="ARBA" id="ARBA00004651"/>
    </source>
</evidence>
<evidence type="ECO:0000256" key="7">
    <source>
        <dbReference type="ARBA" id="ARBA00023136"/>
    </source>
</evidence>
<dbReference type="PANTHER" id="PTHR43495:SF6">
    <property type="entry name" value="THREONINE_SERINE TRANSPORTER YBXG-RELATED"/>
    <property type="match status" value="1"/>
</dbReference>
<gene>
    <name evidence="10" type="ORF">HMPREF9102_0684</name>
</gene>
<evidence type="ECO:0000256" key="8">
    <source>
        <dbReference type="SAM" id="Phobius"/>
    </source>
</evidence>
<keyword evidence="3" id="KW-1003">Cell membrane</keyword>
<keyword evidence="7 8" id="KW-0472">Membrane</keyword>
<evidence type="ECO:0000256" key="2">
    <source>
        <dbReference type="ARBA" id="ARBA00022448"/>
    </source>
</evidence>
<keyword evidence="11" id="KW-1185">Reference proteome</keyword>
<evidence type="ECO:0000313" key="10">
    <source>
        <dbReference type="EMBL" id="EGS39582.1"/>
    </source>
</evidence>
<comment type="caution">
    <text evidence="10">The sequence shown here is derived from an EMBL/GenBank/DDBJ whole genome shotgun (WGS) entry which is preliminary data.</text>
</comment>
<keyword evidence="6 8" id="KW-1133">Transmembrane helix</keyword>
<keyword evidence="4 8" id="KW-0812">Transmembrane</keyword>
<organism evidence="10 11">
    <name type="scientific">Limosilactobacillus oris F0423</name>
    <dbReference type="NCBI Taxonomy" id="944562"/>
    <lineage>
        <taxon>Bacteria</taxon>
        <taxon>Bacillati</taxon>
        <taxon>Bacillota</taxon>
        <taxon>Bacilli</taxon>
        <taxon>Lactobacillales</taxon>
        <taxon>Lactobacillaceae</taxon>
        <taxon>Limosilactobacillus</taxon>
    </lineage>
</organism>
<feature type="transmembrane region" description="Helical" evidence="8">
    <location>
        <begin position="21"/>
        <end position="42"/>
    </location>
</feature>
<evidence type="ECO:0000259" key="9">
    <source>
        <dbReference type="Pfam" id="PF00324"/>
    </source>
</evidence>
<reference evidence="10 11" key="1">
    <citation type="submission" date="2011-05" db="EMBL/GenBank/DDBJ databases">
        <authorList>
            <person name="Durkin A.S."/>
            <person name="Kim M."/>
            <person name="Radune D."/>
            <person name="Hostetler J."/>
            <person name="Torralba M."/>
            <person name="Gillis M."/>
            <person name="Methe B."/>
            <person name="Sutton G."/>
            <person name="Nelson K.E."/>
        </authorList>
    </citation>
    <scope>NUCLEOTIDE SEQUENCE [LARGE SCALE GENOMIC DNA]</scope>
    <source>
        <strain evidence="10 11">F0423</strain>
    </source>
</reference>
<name>A0ABP2LCC5_9LACO</name>
<dbReference type="PANTHER" id="PTHR43495">
    <property type="entry name" value="GABA PERMEASE"/>
    <property type="match status" value="1"/>
</dbReference>
<keyword evidence="5" id="KW-0029">Amino-acid transport</keyword>
<accession>A0ABP2LCC5</accession>
<evidence type="ECO:0000256" key="6">
    <source>
        <dbReference type="ARBA" id="ARBA00022989"/>
    </source>
</evidence>
<keyword evidence="2" id="KW-0813">Transport</keyword>
<dbReference type="EMBL" id="AFTL01000002">
    <property type="protein sequence ID" value="EGS39582.1"/>
    <property type="molecule type" value="Genomic_DNA"/>
</dbReference>
<dbReference type="Proteomes" id="UP000006035">
    <property type="component" value="Unassembled WGS sequence"/>
</dbReference>
<dbReference type="Gene3D" id="1.20.1740.10">
    <property type="entry name" value="Amino acid/polyamine transporter I"/>
    <property type="match status" value="1"/>
</dbReference>